<dbReference type="InterPro" id="IPR014001">
    <property type="entry name" value="Helicase_ATP-bd"/>
</dbReference>
<dbReference type="PROSITE" id="PS51192">
    <property type="entry name" value="HELICASE_ATP_BIND_1"/>
    <property type="match status" value="1"/>
</dbReference>
<comment type="caution">
    <text evidence="3">The sequence shown here is derived from an EMBL/GenBank/DDBJ whole genome shotgun (WGS) entry which is preliminary data.</text>
</comment>
<protein>
    <recommendedName>
        <fullName evidence="5">Restriction endonuclease subunit R</fullName>
    </recommendedName>
</protein>
<evidence type="ECO:0000313" key="3">
    <source>
        <dbReference type="EMBL" id="GAA2027473.1"/>
    </source>
</evidence>
<evidence type="ECO:0008006" key="5">
    <source>
        <dbReference type="Google" id="ProtNLM"/>
    </source>
</evidence>
<dbReference type="Pfam" id="PF04851">
    <property type="entry name" value="ResIII"/>
    <property type="match status" value="1"/>
</dbReference>
<dbReference type="Proteomes" id="UP001500751">
    <property type="component" value="Unassembled WGS sequence"/>
</dbReference>
<gene>
    <name evidence="3" type="ORF">GCM10009839_27810</name>
</gene>
<evidence type="ECO:0000259" key="1">
    <source>
        <dbReference type="PROSITE" id="PS51192"/>
    </source>
</evidence>
<evidence type="ECO:0000259" key="2">
    <source>
        <dbReference type="PROSITE" id="PS51194"/>
    </source>
</evidence>
<feature type="domain" description="Helicase C-terminal" evidence="2">
    <location>
        <begin position="357"/>
        <end position="513"/>
    </location>
</feature>
<dbReference type="RefSeq" id="WP_344665983.1">
    <property type="nucleotide sequence ID" value="NZ_BAAAQN010000013.1"/>
</dbReference>
<dbReference type="EMBL" id="BAAAQN010000013">
    <property type="protein sequence ID" value="GAA2027473.1"/>
    <property type="molecule type" value="Genomic_DNA"/>
</dbReference>
<dbReference type="InterPro" id="IPR011335">
    <property type="entry name" value="Restrct_endonuc-II-like"/>
</dbReference>
<feature type="domain" description="Helicase ATP-binding" evidence="1">
    <location>
        <begin position="157"/>
        <end position="310"/>
    </location>
</feature>
<dbReference type="InterPro" id="IPR007560">
    <property type="entry name" value="Restrct_endonuc_IV_Mrr"/>
</dbReference>
<dbReference type="Pfam" id="PF04471">
    <property type="entry name" value="Mrr_cat"/>
    <property type="match status" value="1"/>
</dbReference>
<reference evidence="3 4" key="1">
    <citation type="journal article" date="2019" name="Int. J. Syst. Evol. Microbiol.">
        <title>The Global Catalogue of Microorganisms (GCM) 10K type strain sequencing project: providing services to taxonomists for standard genome sequencing and annotation.</title>
        <authorList>
            <consortium name="The Broad Institute Genomics Platform"/>
            <consortium name="The Broad Institute Genome Sequencing Center for Infectious Disease"/>
            <person name="Wu L."/>
            <person name="Ma J."/>
        </authorList>
    </citation>
    <scope>NUCLEOTIDE SEQUENCE [LARGE SCALE GENOMIC DNA]</scope>
    <source>
        <strain evidence="3 4">JCM 16014</strain>
    </source>
</reference>
<dbReference type="Gene3D" id="3.40.50.300">
    <property type="entry name" value="P-loop containing nucleotide triphosphate hydrolases"/>
    <property type="match status" value="2"/>
</dbReference>
<dbReference type="SMART" id="SM00490">
    <property type="entry name" value="HELICc"/>
    <property type="match status" value="1"/>
</dbReference>
<keyword evidence="4" id="KW-1185">Reference proteome</keyword>
<organism evidence="3 4">
    <name type="scientific">Catenulispora yoronensis</name>
    <dbReference type="NCBI Taxonomy" id="450799"/>
    <lineage>
        <taxon>Bacteria</taxon>
        <taxon>Bacillati</taxon>
        <taxon>Actinomycetota</taxon>
        <taxon>Actinomycetes</taxon>
        <taxon>Catenulisporales</taxon>
        <taxon>Catenulisporaceae</taxon>
        <taxon>Catenulispora</taxon>
    </lineage>
</organism>
<dbReference type="SMART" id="SM00487">
    <property type="entry name" value="DEXDc"/>
    <property type="match status" value="1"/>
</dbReference>
<sequence>MTETAPLGGGFLAPAALRDTGPLQFPRRIERLLLHLGFSDVAVVDGPGDQGGDLVGRFKGEEWVLQCKWKRRGTVGAEAVDEVNRARDAYGAHHAVVVTNGRFSVEATRRVDDLARLGPKILTWTGSDLVAAHERVPDRFGAITARSYQAEAIAAVNKSLDETGRALLVLATGLGKTVAGGEIIARHLRQSPNDKILVVAHAKDLVLQLERALWRHLSKSVTTRLLTGDTRPDDLSGVTCATVGSALNAVKAGYRPDLVMVDEAHHLGEDGQYDELLAELRDSRVLGVTATPWRGDSYDITSRLGEPSYSLGIEEGMRRGYLAQVDYRLFVDNIDWDTVRAVSRNEYGLAELNAKLFLPQRDEAIRDELAAAWAQTSRPRAIVFCRTIEHAERLADLLRRNPLWSDALAIHAGLGKRDRQNRLLAFRSGATPILTSVDILNEGVDVPDVNILCFARVTHSRRIFVQQLGRGLRLRDGKARVIVLDFVSDLRRVAAALNLKRALEADGDIETLNRVAQSRIDFSDQRVGALMDEWIKDAASLETAYDEHRLQFPAALAAQE</sequence>
<dbReference type="Gene3D" id="3.40.1350.10">
    <property type="match status" value="1"/>
</dbReference>
<dbReference type="PANTHER" id="PTHR47396">
    <property type="entry name" value="TYPE I RESTRICTION ENZYME ECOKI R PROTEIN"/>
    <property type="match status" value="1"/>
</dbReference>
<evidence type="ECO:0000313" key="4">
    <source>
        <dbReference type="Proteomes" id="UP001500751"/>
    </source>
</evidence>
<dbReference type="CDD" id="cd18799">
    <property type="entry name" value="SF2_C_EcoAI-like"/>
    <property type="match status" value="1"/>
</dbReference>
<dbReference type="PROSITE" id="PS51194">
    <property type="entry name" value="HELICASE_CTER"/>
    <property type="match status" value="1"/>
</dbReference>
<dbReference type="Pfam" id="PF00271">
    <property type="entry name" value="Helicase_C"/>
    <property type="match status" value="1"/>
</dbReference>
<name>A0ABN2U1R8_9ACTN</name>
<dbReference type="InterPro" id="IPR027417">
    <property type="entry name" value="P-loop_NTPase"/>
</dbReference>
<dbReference type="SUPFAM" id="SSF52980">
    <property type="entry name" value="Restriction endonuclease-like"/>
    <property type="match status" value="1"/>
</dbReference>
<dbReference type="InterPro" id="IPR006935">
    <property type="entry name" value="Helicase/UvrB_N"/>
</dbReference>
<dbReference type="InterPro" id="IPR001650">
    <property type="entry name" value="Helicase_C-like"/>
</dbReference>
<dbReference type="PANTHER" id="PTHR47396:SF1">
    <property type="entry name" value="ATP-DEPENDENT HELICASE IRC3-RELATED"/>
    <property type="match status" value="1"/>
</dbReference>
<dbReference type="InterPro" id="IPR011856">
    <property type="entry name" value="tRNA_endonuc-like_dom_sf"/>
</dbReference>
<accession>A0ABN2U1R8</accession>
<dbReference type="SUPFAM" id="SSF52540">
    <property type="entry name" value="P-loop containing nucleoside triphosphate hydrolases"/>
    <property type="match status" value="1"/>
</dbReference>
<proteinExistence type="predicted"/>
<dbReference type="InterPro" id="IPR050742">
    <property type="entry name" value="Helicase_Restrict-Modif_Enz"/>
</dbReference>